<accession>A0A2P8FIH9</accession>
<sequence length="247" mass="28741">MVKQLVVQSLWIEPLIGDLQLLCLTSFIQKGVKVHLYTYTNILNLPDGVDVFDANEIVDRSCIFRDVVNSYATFSDWFRIKLLHEKGGWWVDCDVFCVRPFDVDVPYVFATEVFDYYGEKNLRICNAVIKMPKGSRLGELVLLDILERLERDVPEEIPWTEIGAKILDSHIASLGLTAYIVSSEVFCPIDYENYKELSEKDGMVFTEWTYGVHLWNKMWEWNNHVQPLKHSKENSFLGKMMDVNNRS</sequence>
<evidence type="ECO:0000313" key="2">
    <source>
        <dbReference type="Proteomes" id="UP000241964"/>
    </source>
</evidence>
<organism evidence="1 2">
    <name type="scientific">Dyadobacter jiangsuensis</name>
    <dbReference type="NCBI Taxonomy" id="1591085"/>
    <lineage>
        <taxon>Bacteria</taxon>
        <taxon>Pseudomonadati</taxon>
        <taxon>Bacteroidota</taxon>
        <taxon>Cytophagia</taxon>
        <taxon>Cytophagales</taxon>
        <taxon>Spirosomataceae</taxon>
        <taxon>Dyadobacter</taxon>
    </lineage>
</organism>
<dbReference type="Pfam" id="PF05704">
    <property type="entry name" value="Caps_synth"/>
    <property type="match status" value="1"/>
</dbReference>
<dbReference type="SUPFAM" id="SSF53448">
    <property type="entry name" value="Nucleotide-diphospho-sugar transferases"/>
    <property type="match status" value="1"/>
</dbReference>
<dbReference type="EMBL" id="PYAS01000021">
    <property type="protein sequence ID" value="PSL21507.1"/>
    <property type="molecule type" value="Genomic_DNA"/>
</dbReference>
<protein>
    <submittedName>
        <fullName evidence="1">Alpha 1,4-glycosyltransferase</fullName>
    </submittedName>
</protein>
<dbReference type="InterPro" id="IPR008441">
    <property type="entry name" value="AfumC-like_glycosyl_Trfase"/>
</dbReference>
<comment type="caution">
    <text evidence="1">The sequence shown here is derived from an EMBL/GenBank/DDBJ whole genome shotgun (WGS) entry which is preliminary data.</text>
</comment>
<keyword evidence="2" id="KW-1185">Reference proteome</keyword>
<gene>
    <name evidence="1" type="ORF">CLV60_1211</name>
</gene>
<reference evidence="1 2" key="1">
    <citation type="submission" date="2018-03" db="EMBL/GenBank/DDBJ databases">
        <title>Genomic Encyclopedia of Archaeal and Bacterial Type Strains, Phase II (KMG-II): from individual species to whole genera.</title>
        <authorList>
            <person name="Goeker M."/>
        </authorList>
    </citation>
    <scope>NUCLEOTIDE SEQUENCE [LARGE SCALE GENOMIC DNA]</scope>
    <source>
        <strain evidence="1 2">DSM 29057</strain>
    </source>
</reference>
<dbReference type="Gene3D" id="3.90.550.20">
    <property type="match status" value="1"/>
</dbReference>
<proteinExistence type="predicted"/>
<dbReference type="InterPro" id="IPR029044">
    <property type="entry name" value="Nucleotide-diphossugar_trans"/>
</dbReference>
<dbReference type="AlphaFoldDB" id="A0A2P8FIH9"/>
<keyword evidence="1" id="KW-0808">Transferase</keyword>
<name>A0A2P8FIH9_9BACT</name>
<dbReference type="Proteomes" id="UP000241964">
    <property type="component" value="Unassembled WGS sequence"/>
</dbReference>
<dbReference type="GO" id="GO:0016757">
    <property type="term" value="F:glycosyltransferase activity"/>
    <property type="evidence" value="ECO:0007669"/>
    <property type="project" value="InterPro"/>
</dbReference>
<evidence type="ECO:0000313" key="1">
    <source>
        <dbReference type="EMBL" id="PSL21507.1"/>
    </source>
</evidence>